<keyword evidence="1" id="KW-0863">Zinc-finger</keyword>
<feature type="domain" description="Tudor" evidence="3">
    <location>
        <begin position="454"/>
        <end position="514"/>
    </location>
</feature>
<evidence type="ECO:0000313" key="5">
    <source>
        <dbReference type="Proteomes" id="UP000091820"/>
    </source>
</evidence>
<organism evidence="4 5">
    <name type="scientific">Glossina brevipalpis</name>
    <dbReference type="NCBI Taxonomy" id="37001"/>
    <lineage>
        <taxon>Eukaryota</taxon>
        <taxon>Metazoa</taxon>
        <taxon>Ecdysozoa</taxon>
        <taxon>Arthropoda</taxon>
        <taxon>Hexapoda</taxon>
        <taxon>Insecta</taxon>
        <taxon>Pterygota</taxon>
        <taxon>Neoptera</taxon>
        <taxon>Endopterygota</taxon>
        <taxon>Diptera</taxon>
        <taxon>Brachycera</taxon>
        <taxon>Muscomorpha</taxon>
        <taxon>Hippoboscoidea</taxon>
        <taxon>Glossinidae</taxon>
        <taxon>Glossina</taxon>
    </lineage>
</organism>
<dbReference type="Proteomes" id="UP000091820">
    <property type="component" value="Unassembled WGS sequence"/>
</dbReference>
<dbReference type="SMART" id="SM00333">
    <property type="entry name" value="TUDOR"/>
    <property type="match status" value="1"/>
</dbReference>
<evidence type="ECO:0000256" key="1">
    <source>
        <dbReference type="PROSITE-ProRule" id="PRU00723"/>
    </source>
</evidence>
<accession>A0A1A9W0U2</accession>
<keyword evidence="5" id="KW-1185">Reference proteome</keyword>
<dbReference type="GO" id="GO:0005737">
    <property type="term" value="C:cytoplasm"/>
    <property type="evidence" value="ECO:0007669"/>
    <property type="project" value="UniProtKB-ARBA"/>
</dbReference>
<dbReference type="PROSITE" id="PS50103">
    <property type="entry name" value="ZF_C3H1"/>
    <property type="match status" value="1"/>
</dbReference>
<evidence type="ECO:0000313" key="4">
    <source>
        <dbReference type="EnsemblMetazoa" id="GBRI002253-PA"/>
    </source>
</evidence>
<protein>
    <recommendedName>
        <fullName evidence="6">Tudor domain-containing protein</fullName>
    </recommendedName>
</protein>
<dbReference type="InterPro" id="IPR002999">
    <property type="entry name" value="Tudor"/>
</dbReference>
<reference evidence="5" key="1">
    <citation type="submission" date="2014-03" db="EMBL/GenBank/DDBJ databases">
        <authorList>
            <person name="Aksoy S."/>
            <person name="Warren W."/>
            <person name="Wilson R.K."/>
        </authorList>
    </citation>
    <scope>NUCLEOTIDE SEQUENCE [LARGE SCALE GENOMIC DNA]</scope>
    <source>
        <strain evidence="5">IAEA</strain>
    </source>
</reference>
<feature type="domain" description="C3H1-type" evidence="2">
    <location>
        <begin position="352"/>
        <end position="381"/>
    </location>
</feature>
<evidence type="ECO:0000259" key="2">
    <source>
        <dbReference type="PROSITE" id="PS50103"/>
    </source>
</evidence>
<dbReference type="InterPro" id="IPR000571">
    <property type="entry name" value="Znf_CCCH"/>
</dbReference>
<dbReference type="GO" id="GO:0008270">
    <property type="term" value="F:zinc ion binding"/>
    <property type="evidence" value="ECO:0007669"/>
    <property type="project" value="UniProtKB-KW"/>
</dbReference>
<dbReference type="Pfam" id="PF00567">
    <property type="entry name" value="TUDOR"/>
    <property type="match status" value="1"/>
</dbReference>
<dbReference type="STRING" id="37001.A0A1A9W0U2"/>
<dbReference type="Gene3D" id="2.40.50.90">
    <property type="match status" value="1"/>
</dbReference>
<dbReference type="InterPro" id="IPR035437">
    <property type="entry name" value="SNase_OB-fold_sf"/>
</dbReference>
<evidence type="ECO:0008006" key="6">
    <source>
        <dbReference type="Google" id="ProtNLM"/>
    </source>
</evidence>
<feature type="zinc finger region" description="C3H1-type" evidence="1">
    <location>
        <begin position="352"/>
        <end position="381"/>
    </location>
</feature>
<dbReference type="Gene3D" id="2.30.30.140">
    <property type="match status" value="1"/>
</dbReference>
<dbReference type="VEuPathDB" id="VectorBase:GBRI002253"/>
<dbReference type="PANTHER" id="PTHR16442">
    <property type="entry name" value="RING FINGER PROTEIN 17"/>
    <property type="match status" value="1"/>
</dbReference>
<dbReference type="PROSITE" id="PS50304">
    <property type="entry name" value="TUDOR"/>
    <property type="match status" value="1"/>
</dbReference>
<dbReference type="SUPFAM" id="SSF63748">
    <property type="entry name" value="Tudor/PWWP/MBT"/>
    <property type="match status" value="1"/>
</dbReference>
<keyword evidence="1" id="KW-0479">Metal-binding</keyword>
<dbReference type="PANTHER" id="PTHR16442:SF1">
    <property type="entry name" value="RING FINGER PROTEIN 17"/>
    <property type="match status" value="1"/>
</dbReference>
<reference evidence="4" key="2">
    <citation type="submission" date="2020-05" db="UniProtKB">
        <authorList>
            <consortium name="EnsemblMetazoa"/>
        </authorList>
    </citation>
    <scope>IDENTIFICATION</scope>
    <source>
        <strain evidence="4">IAEA</strain>
    </source>
</reference>
<sequence length="593" mass="68891">MVNRLDQLLQLHKMLVQELLEVQSSAQSYLQGSCKLIDKLKEQWPGMSESKGLIAYDSLVTNITNIMNMARKFNLQLKLNQPVKQKCTIINEAFEKLALDEEEKSNDKVDNKVSELEDSDDFIYPKHNVRTMYKVNDVIKASITYVKETENLTFYIIDLDCSHAEKVKEISQSLQLYQYHGVPPEREVFGLVIDNRILRAVRSSKSSYDPELDEEFWPCYLLDFGETVQLQSKDMMYKLCEEQRHTPAQAIQCRLEKTADSDQELQNKLKDLEYKTVNLEVTSVYDDHIKVDLIKENNTAFHFNTNSQETEPLFQSKEFNPNELNQEEIDMLYDEPLCTSNAMRAVMGYDPQDDKRICRFYNPDTGGCFKGVNCKQEHIPKHPDGWTKDIVPSDSIVYDNVPELIYNKGDVITITPTSVNDLEFFYAQINGSNRFNTPLIWTDDDVPSWKRLQKPPFTFEIVLAKYVDGFWYRAKIVTHDDDYKVFKVFYVDYGNEQLVHLRNIVRCDRAMAKIPFQAVLCRIAGVKNADTTPELKKTGIAKLSKLILNQTMQVNVLGHDEHLVINFVEERFSNIPSMLIEMGYMIPFRFYSK</sequence>
<keyword evidence="1" id="KW-0862">Zinc</keyword>
<dbReference type="AlphaFoldDB" id="A0A1A9W0U2"/>
<dbReference type="EnsemblMetazoa" id="GBRI002253-RA">
    <property type="protein sequence ID" value="GBRI002253-PA"/>
    <property type="gene ID" value="GBRI002253"/>
</dbReference>
<proteinExistence type="predicted"/>
<name>A0A1A9W0U2_9MUSC</name>
<evidence type="ECO:0000259" key="3">
    <source>
        <dbReference type="PROSITE" id="PS50304"/>
    </source>
</evidence>